<dbReference type="AlphaFoldDB" id="A0A2P2N3I8"/>
<evidence type="ECO:0000313" key="1">
    <source>
        <dbReference type="EMBL" id="MBX36986.1"/>
    </source>
</evidence>
<proteinExistence type="predicted"/>
<protein>
    <submittedName>
        <fullName evidence="1">Uncharacterized protein</fullName>
    </submittedName>
</protein>
<organism evidence="1">
    <name type="scientific">Rhizophora mucronata</name>
    <name type="common">Asiatic mangrove</name>
    <dbReference type="NCBI Taxonomy" id="61149"/>
    <lineage>
        <taxon>Eukaryota</taxon>
        <taxon>Viridiplantae</taxon>
        <taxon>Streptophyta</taxon>
        <taxon>Embryophyta</taxon>
        <taxon>Tracheophyta</taxon>
        <taxon>Spermatophyta</taxon>
        <taxon>Magnoliopsida</taxon>
        <taxon>eudicotyledons</taxon>
        <taxon>Gunneridae</taxon>
        <taxon>Pentapetalae</taxon>
        <taxon>rosids</taxon>
        <taxon>fabids</taxon>
        <taxon>Malpighiales</taxon>
        <taxon>Rhizophoraceae</taxon>
        <taxon>Rhizophora</taxon>
    </lineage>
</organism>
<reference evidence="1" key="1">
    <citation type="submission" date="2018-02" db="EMBL/GenBank/DDBJ databases">
        <title>Rhizophora mucronata_Transcriptome.</title>
        <authorList>
            <person name="Meera S.P."/>
            <person name="Sreeshan A."/>
            <person name="Augustine A."/>
        </authorList>
    </citation>
    <scope>NUCLEOTIDE SEQUENCE</scope>
    <source>
        <tissue evidence="1">Leaf</tissue>
    </source>
</reference>
<dbReference type="EMBL" id="GGEC01056502">
    <property type="protein sequence ID" value="MBX36986.1"/>
    <property type="molecule type" value="Transcribed_RNA"/>
</dbReference>
<sequence length="75" mass="8948">MENEKECYISVHIMISKSYFLSAFGSHKINRVQIIASSRMNLPLYLHLTGKSFRNTNLFFHWYRMEVIFHSFTVS</sequence>
<name>A0A2P2N3I8_RHIMU</name>
<accession>A0A2P2N3I8</accession>